<organism evidence="2 3">
    <name type="scientific">Caligus rogercresseyi</name>
    <name type="common">Sea louse</name>
    <dbReference type="NCBI Taxonomy" id="217165"/>
    <lineage>
        <taxon>Eukaryota</taxon>
        <taxon>Metazoa</taxon>
        <taxon>Ecdysozoa</taxon>
        <taxon>Arthropoda</taxon>
        <taxon>Crustacea</taxon>
        <taxon>Multicrustacea</taxon>
        <taxon>Hexanauplia</taxon>
        <taxon>Copepoda</taxon>
        <taxon>Siphonostomatoida</taxon>
        <taxon>Caligidae</taxon>
        <taxon>Caligus</taxon>
    </lineage>
</organism>
<protein>
    <submittedName>
        <fullName evidence="2">Uncharacterized protein</fullName>
    </submittedName>
</protein>
<name>A0A7T8JX92_CALRO</name>
<evidence type="ECO:0000313" key="2">
    <source>
        <dbReference type="EMBL" id="QQP38592.1"/>
    </source>
</evidence>
<evidence type="ECO:0000256" key="1">
    <source>
        <dbReference type="SAM" id="MobiDB-lite"/>
    </source>
</evidence>
<dbReference type="AlphaFoldDB" id="A0A7T8JX92"/>
<evidence type="ECO:0000313" key="3">
    <source>
        <dbReference type="Proteomes" id="UP000595437"/>
    </source>
</evidence>
<accession>A0A7T8JX92</accession>
<keyword evidence="3" id="KW-1185">Reference proteome</keyword>
<dbReference type="Proteomes" id="UP000595437">
    <property type="component" value="Chromosome 13"/>
</dbReference>
<feature type="region of interest" description="Disordered" evidence="1">
    <location>
        <begin position="1"/>
        <end position="22"/>
    </location>
</feature>
<proteinExistence type="predicted"/>
<feature type="compositionally biased region" description="Polar residues" evidence="1">
    <location>
        <begin position="1"/>
        <end position="12"/>
    </location>
</feature>
<reference evidence="3" key="1">
    <citation type="submission" date="2021-01" db="EMBL/GenBank/DDBJ databases">
        <title>Caligus Genome Assembly.</title>
        <authorList>
            <person name="Gallardo-Escarate C."/>
        </authorList>
    </citation>
    <scope>NUCLEOTIDE SEQUENCE [LARGE SCALE GENOMIC DNA]</scope>
</reference>
<dbReference type="EMBL" id="CP045902">
    <property type="protein sequence ID" value="QQP38592.1"/>
    <property type="molecule type" value="Genomic_DNA"/>
</dbReference>
<sequence>MSLDSVESNNLESPDKSPTLELKSITEAMDMVEDILADDSMERVERIDKLERILSRAMLFSQGERAATGDLSSVSHRHLLTNGGGDYMTHHSASPTKELCLKRDMETQTLSTGDIVMTKVFTTES</sequence>
<gene>
    <name evidence="2" type="ORF">FKW44_019207</name>
</gene>
<dbReference type="OrthoDB" id="26838at2759"/>